<sequence>MKPFFVIAGLFALASASPAAPPEPRSPLEPRCRSIGGCKVQSDCCPGNYCRYFAGLGQSLCMKA</sequence>
<organism evidence="2 3">
    <name type="scientific">Clonostachys solani</name>
    <dbReference type="NCBI Taxonomy" id="160281"/>
    <lineage>
        <taxon>Eukaryota</taxon>
        <taxon>Fungi</taxon>
        <taxon>Dikarya</taxon>
        <taxon>Ascomycota</taxon>
        <taxon>Pezizomycotina</taxon>
        <taxon>Sordariomycetes</taxon>
        <taxon>Hypocreomycetidae</taxon>
        <taxon>Hypocreales</taxon>
        <taxon>Bionectriaceae</taxon>
        <taxon>Clonostachys</taxon>
    </lineage>
</organism>
<evidence type="ECO:0000313" key="2">
    <source>
        <dbReference type="EMBL" id="CAH0053849.1"/>
    </source>
</evidence>
<evidence type="ECO:0000256" key="1">
    <source>
        <dbReference type="SAM" id="SignalP"/>
    </source>
</evidence>
<protein>
    <submittedName>
        <fullName evidence="2">Uncharacterized protein</fullName>
    </submittedName>
</protein>
<name>A0A9N9ZES4_9HYPO</name>
<keyword evidence="3" id="KW-1185">Reference proteome</keyword>
<dbReference type="EMBL" id="CABFOC020000045">
    <property type="protein sequence ID" value="CAH0053849.1"/>
    <property type="molecule type" value="Genomic_DNA"/>
</dbReference>
<proteinExistence type="predicted"/>
<feature type="chain" id="PRO_5040461852" evidence="1">
    <location>
        <begin position="17"/>
        <end position="64"/>
    </location>
</feature>
<dbReference type="AlphaFoldDB" id="A0A9N9ZES4"/>
<feature type="signal peptide" evidence="1">
    <location>
        <begin position="1"/>
        <end position="16"/>
    </location>
</feature>
<dbReference type="Proteomes" id="UP000775872">
    <property type="component" value="Unassembled WGS sequence"/>
</dbReference>
<comment type="caution">
    <text evidence="2">The sequence shown here is derived from an EMBL/GenBank/DDBJ whole genome shotgun (WGS) entry which is preliminary data.</text>
</comment>
<keyword evidence="1" id="KW-0732">Signal</keyword>
<accession>A0A9N9ZES4</accession>
<evidence type="ECO:0000313" key="3">
    <source>
        <dbReference type="Proteomes" id="UP000775872"/>
    </source>
</evidence>
<reference evidence="3" key="1">
    <citation type="submission" date="2019-06" db="EMBL/GenBank/DDBJ databases">
        <authorList>
            <person name="Broberg M."/>
        </authorList>
    </citation>
    <scope>NUCLEOTIDE SEQUENCE [LARGE SCALE GENOMIC DNA]</scope>
</reference>
<gene>
    <name evidence="2" type="ORF">CSOL1703_00005729</name>
</gene>
<reference evidence="2 3" key="2">
    <citation type="submission" date="2021-10" db="EMBL/GenBank/DDBJ databases">
        <authorList>
            <person name="Piombo E."/>
        </authorList>
    </citation>
    <scope>NUCLEOTIDE SEQUENCE [LARGE SCALE GENOMIC DNA]</scope>
</reference>